<organism evidence="3 4">
    <name type="scientific">Powellomyces hirtus</name>
    <dbReference type="NCBI Taxonomy" id="109895"/>
    <lineage>
        <taxon>Eukaryota</taxon>
        <taxon>Fungi</taxon>
        <taxon>Fungi incertae sedis</taxon>
        <taxon>Chytridiomycota</taxon>
        <taxon>Chytridiomycota incertae sedis</taxon>
        <taxon>Chytridiomycetes</taxon>
        <taxon>Spizellomycetales</taxon>
        <taxon>Powellomycetaceae</taxon>
        <taxon>Powellomyces</taxon>
    </lineage>
</organism>
<reference evidence="3 4" key="1">
    <citation type="journal article" date="2019" name="Sci. Rep.">
        <title>Comparative genomics of chytrid fungi reveal insights into the obligate biotrophic and pathogenic lifestyle of Synchytrium endobioticum.</title>
        <authorList>
            <person name="van de Vossenberg B.T.L.H."/>
            <person name="Warris S."/>
            <person name="Nguyen H.D.T."/>
            <person name="van Gent-Pelzer M.P.E."/>
            <person name="Joly D.L."/>
            <person name="van de Geest H.C."/>
            <person name="Bonants P.J.M."/>
            <person name="Smith D.S."/>
            <person name="Levesque C.A."/>
            <person name="van der Lee T.A.J."/>
        </authorList>
    </citation>
    <scope>NUCLEOTIDE SEQUENCE [LARGE SCALE GENOMIC DNA]</scope>
    <source>
        <strain evidence="3 4">CBS 809.83</strain>
    </source>
</reference>
<feature type="region of interest" description="Disordered" evidence="1">
    <location>
        <begin position="45"/>
        <end position="71"/>
    </location>
</feature>
<dbReference type="Proteomes" id="UP000318582">
    <property type="component" value="Unassembled WGS sequence"/>
</dbReference>
<sequence length="473" mass="52447">MVLQTTFAVFPLLLLLSPLIHPSSSSSLVSHYDLDWGSLRQPGLPRYSPRSSDAPTYKKRESSSSSSSNSTITLEFTCTDPTDDTTTVLTSPLPFASYLPPSTASTCTRAHASFLRAITRIANIVHLRHSIHVKASFASFCEQQTSSLSTAREKCRAEQGVLGSAGPAAWHEWNETTAEMLGTDHSYLYPSALARQYAPHAMQYQDYDIAASFNSEPLWYFATSDSDDSDWDANHQWHLQWSAKPNPPLKLRAVVYDFEQIVLHELLHGLGFISSWYPWLDNTSILPAAPLVLTDGTIVGLTKPWLFNKWMAHVPTRTWMRQYQQQILTTSADIANGIFNGSLIFPFNTWTAAFKNTPAYTTALYLYTHAAINPGAVATYFPKLLPPPYHRTTSPLALHYAILYTPPEYSAGSTFSHLDSNTYRGTKQFLMRPFGTSGFGLDGMTPRGEPLGELVQGILGALGYATSMFHVPG</sequence>
<dbReference type="AlphaFoldDB" id="A0A507DXM3"/>
<evidence type="ECO:0000313" key="3">
    <source>
        <dbReference type="EMBL" id="TPX55708.1"/>
    </source>
</evidence>
<feature type="chain" id="PRO_5021308074" evidence="2">
    <location>
        <begin position="26"/>
        <end position="473"/>
    </location>
</feature>
<feature type="signal peptide" evidence="2">
    <location>
        <begin position="1"/>
        <end position="25"/>
    </location>
</feature>
<keyword evidence="2" id="KW-0732">Signal</keyword>
<accession>A0A507DXM3</accession>
<dbReference type="EMBL" id="QEAQ01000098">
    <property type="protein sequence ID" value="TPX55708.1"/>
    <property type="molecule type" value="Genomic_DNA"/>
</dbReference>
<comment type="caution">
    <text evidence="3">The sequence shown here is derived from an EMBL/GenBank/DDBJ whole genome shotgun (WGS) entry which is preliminary data.</text>
</comment>
<protein>
    <submittedName>
        <fullName evidence="3">Uncharacterized protein</fullName>
    </submittedName>
</protein>
<proteinExistence type="predicted"/>
<name>A0A507DXM3_9FUNG</name>
<evidence type="ECO:0000313" key="4">
    <source>
        <dbReference type="Proteomes" id="UP000318582"/>
    </source>
</evidence>
<evidence type="ECO:0000256" key="1">
    <source>
        <dbReference type="SAM" id="MobiDB-lite"/>
    </source>
</evidence>
<keyword evidence="4" id="KW-1185">Reference proteome</keyword>
<gene>
    <name evidence="3" type="ORF">PhCBS80983_g05081</name>
</gene>
<evidence type="ECO:0000256" key="2">
    <source>
        <dbReference type="SAM" id="SignalP"/>
    </source>
</evidence>